<evidence type="ECO:0000313" key="1">
    <source>
        <dbReference type="EMBL" id="MFD2864802.1"/>
    </source>
</evidence>
<accession>A0ABW5XNN2</accession>
<evidence type="ECO:0000313" key="2">
    <source>
        <dbReference type="Proteomes" id="UP001597601"/>
    </source>
</evidence>
<organism evidence="1 2">
    <name type="scientific">Mucilaginibacter antarcticus</name>
    <dbReference type="NCBI Taxonomy" id="1855725"/>
    <lineage>
        <taxon>Bacteria</taxon>
        <taxon>Pseudomonadati</taxon>
        <taxon>Bacteroidota</taxon>
        <taxon>Sphingobacteriia</taxon>
        <taxon>Sphingobacteriales</taxon>
        <taxon>Sphingobacteriaceae</taxon>
        <taxon>Mucilaginibacter</taxon>
    </lineage>
</organism>
<comment type="caution">
    <text evidence="1">The sequence shown here is derived from an EMBL/GenBank/DDBJ whole genome shotgun (WGS) entry which is preliminary data.</text>
</comment>
<dbReference type="Pfam" id="PF11751">
    <property type="entry name" value="PorP_SprF"/>
    <property type="match status" value="1"/>
</dbReference>
<dbReference type="InterPro" id="IPR019861">
    <property type="entry name" value="PorP/SprF_Bacteroidetes"/>
</dbReference>
<protein>
    <submittedName>
        <fullName evidence="1">Type IX secretion system membrane protein PorP/SprF</fullName>
    </submittedName>
</protein>
<name>A0ABW5XNN2_9SPHI</name>
<dbReference type="EMBL" id="JBHUON010000008">
    <property type="protein sequence ID" value="MFD2864802.1"/>
    <property type="molecule type" value="Genomic_DNA"/>
</dbReference>
<dbReference type="RefSeq" id="WP_377125937.1">
    <property type="nucleotide sequence ID" value="NZ_JBHUHN010000001.1"/>
</dbReference>
<gene>
    <name evidence="1" type="ORF">ACFSYC_08900</name>
</gene>
<reference evidence="2" key="1">
    <citation type="journal article" date="2019" name="Int. J. Syst. Evol. Microbiol.">
        <title>The Global Catalogue of Microorganisms (GCM) 10K type strain sequencing project: providing services to taxonomists for standard genome sequencing and annotation.</title>
        <authorList>
            <consortium name="The Broad Institute Genomics Platform"/>
            <consortium name="The Broad Institute Genome Sequencing Center for Infectious Disease"/>
            <person name="Wu L."/>
            <person name="Ma J."/>
        </authorList>
    </citation>
    <scope>NUCLEOTIDE SEQUENCE [LARGE SCALE GENOMIC DNA]</scope>
    <source>
        <strain evidence="2">KCTC 52232</strain>
    </source>
</reference>
<keyword evidence="2" id="KW-1185">Reference proteome</keyword>
<dbReference type="Proteomes" id="UP001597601">
    <property type="component" value="Unassembled WGS sequence"/>
</dbReference>
<dbReference type="NCBIfam" id="TIGR03519">
    <property type="entry name" value="T9SS_PorP_fam"/>
    <property type="match status" value="1"/>
</dbReference>
<sequence>MGFLQRLFDPTKNEDMMKRLILTFVLIASFLGVQAQQDAQFSQYLFNGLYVNPAYAGYKSDFFVNAFHRSQWTGLNGAPQTTSIAADGSVADDKVGLGLLLQRDQIGAQRTVAAYGNYAYRIQVGDDENSRLAFGIGAGIVQSGIDGTRLNAVQAGDNFIPTGNQSFLLPDARLGILYTSDKYFIGASADNLLPQHMRNKQNANSLGVPVPMPHYYFTTGAIFDLNNDTKIRPSILIKDTPTAPTSMDINAYFLLNEKLWLGTTYRTAIPLYNKPNLQKGLPTSSAMVAIVEFFATENLRIGYAFDYSMNKLNTVGYGSHELSIGFLIKNNGSSRSRFNDPTRKCYF</sequence>
<proteinExistence type="predicted"/>